<evidence type="ECO:0000256" key="6">
    <source>
        <dbReference type="ARBA" id="ARBA00022918"/>
    </source>
</evidence>
<evidence type="ECO:0000313" key="8">
    <source>
        <dbReference type="EMBL" id="CAC5422995.1"/>
    </source>
</evidence>
<evidence type="ECO:0000256" key="1">
    <source>
        <dbReference type="ARBA" id="ARBA00022679"/>
    </source>
</evidence>
<dbReference type="InterPro" id="IPR050951">
    <property type="entry name" value="Retrovirus_Pol_polyprotein"/>
</dbReference>
<dbReference type="InterPro" id="IPR041373">
    <property type="entry name" value="RT_RNaseH"/>
</dbReference>
<dbReference type="Pfam" id="PF17917">
    <property type="entry name" value="RT_RNaseH"/>
    <property type="match status" value="1"/>
</dbReference>
<sequence>MFLNELSAKLNTADGDPLDVIGMTTIPLFIGGQLIAHTVIVAGISDSFILDTDASLFGIGAVLSQVQNGEELVISYGSKTLSRAQTKYCTTYRELLAVVTFVKQYRHFLYGRKFLIRTDHSSLIWLKNFKEPEGMVARWISLLDTYDFEIKHRRGAAHGNADALSRQIHVTRHCKRPDCPQCIENTEMTVGAITQKEISSDENNELNNELLRPMESNWLEQWTPPISQKLQMEDETISTVISFLEQNSTKPCIRSQNQELVTLLRQWDQLSLETGLLYRRFYRTDHEVFLQLVAPKSIRIQINLAIA</sequence>
<dbReference type="SUPFAM" id="SSF56672">
    <property type="entry name" value="DNA/RNA polymerases"/>
    <property type="match status" value="1"/>
</dbReference>
<gene>
    <name evidence="8" type="ORF">MCOR_55005</name>
</gene>
<protein>
    <recommendedName>
        <fullName evidence="7">Reverse transcriptase RNase H-like domain-containing protein</fullName>
    </recommendedName>
</protein>
<dbReference type="PROSITE" id="PS00387">
    <property type="entry name" value="PPASE"/>
    <property type="match status" value="1"/>
</dbReference>
<dbReference type="OrthoDB" id="10030726at2759"/>
<keyword evidence="1" id="KW-0808">Transferase</keyword>
<keyword evidence="6" id="KW-0695">RNA-directed DNA polymerase</keyword>
<dbReference type="Proteomes" id="UP000507470">
    <property type="component" value="Unassembled WGS sequence"/>
</dbReference>
<evidence type="ECO:0000259" key="7">
    <source>
        <dbReference type="Pfam" id="PF17917"/>
    </source>
</evidence>
<organism evidence="8 9">
    <name type="scientific">Mytilus coruscus</name>
    <name type="common">Sea mussel</name>
    <dbReference type="NCBI Taxonomy" id="42192"/>
    <lineage>
        <taxon>Eukaryota</taxon>
        <taxon>Metazoa</taxon>
        <taxon>Spiralia</taxon>
        <taxon>Lophotrochozoa</taxon>
        <taxon>Mollusca</taxon>
        <taxon>Bivalvia</taxon>
        <taxon>Autobranchia</taxon>
        <taxon>Pteriomorphia</taxon>
        <taxon>Mytilida</taxon>
        <taxon>Mytiloidea</taxon>
        <taxon>Mytilidae</taxon>
        <taxon>Mytilinae</taxon>
        <taxon>Mytilus</taxon>
    </lineage>
</organism>
<keyword evidence="4" id="KW-0255">Endonuclease</keyword>
<name>A0A6J8EU17_MYTCO</name>
<accession>A0A6J8EU17</accession>
<dbReference type="Gene3D" id="3.10.20.370">
    <property type="match status" value="1"/>
</dbReference>
<dbReference type="PANTHER" id="PTHR37984">
    <property type="entry name" value="PROTEIN CBG26694"/>
    <property type="match status" value="1"/>
</dbReference>
<dbReference type="GO" id="GO:0003964">
    <property type="term" value="F:RNA-directed DNA polymerase activity"/>
    <property type="evidence" value="ECO:0007669"/>
    <property type="project" value="UniProtKB-KW"/>
</dbReference>
<dbReference type="AlphaFoldDB" id="A0A6J8EU17"/>
<keyword evidence="3" id="KW-0540">Nuclease</keyword>
<dbReference type="GO" id="GO:0016787">
    <property type="term" value="F:hydrolase activity"/>
    <property type="evidence" value="ECO:0007669"/>
    <property type="project" value="UniProtKB-KW"/>
</dbReference>
<dbReference type="GO" id="GO:0004519">
    <property type="term" value="F:endonuclease activity"/>
    <property type="evidence" value="ECO:0007669"/>
    <property type="project" value="UniProtKB-KW"/>
</dbReference>
<keyword evidence="5" id="KW-0378">Hydrolase</keyword>
<dbReference type="CDD" id="cd09274">
    <property type="entry name" value="RNase_HI_RT_Ty3"/>
    <property type="match status" value="1"/>
</dbReference>
<dbReference type="FunFam" id="3.10.20.370:FF:000001">
    <property type="entry name" value="Retrovirus-related Pol polyprotein from transposon 17.6-like protein"/>
    <property type="match status" value="1"/>
</dbReference>
<evidence type="ECO:0000313" key="9">
    <source>
        <dbReference type="Proteomes" id="UP000507470"/>
    </source>
</evidence>
<dbReference type="EMBL" id="CACVKT020009705">
    <property type="protein sequence ID" value="CAC5422995.1"/>
    <property type="molecule type" value="Genomic_DNA"/>
</dbReference>
<dbReference type="InterPro" id="IPR043502">
    <property type="entry name" value="DNA/RNA_pol_sf"/>
</dbReference>
<evidence type="ECO:0000256" key="5">
    <source>
        <dbReference type="ARBA" id="ARBA00022801"/>
    </source>
</evidence>
<evidence type="ECO:0000256" key="3">
    <source>
        <dbReference type="ARBA" id="ARBA00022722"/>
    </source>
</evidence>
<feature type="domain" description="Reverse transcriptase RNase H-like" evidence="7">
    <location>
        <begin position="45"/>
        <end position="146"/>
    </location>
</feature>
<proteinExistence type="predicted"/>
<evidence type="ECO:0000256" key="2">
    <source>
        <dbReference type="ARBA" id="ARBA00022695"/>
    </source>
</evidence>
<evidence type="ECO:0000256" key="4">
    <source>
        <dbReference type="ARBA" id="ARBA00022759"/>
    </source>
</evidence>
<dbReference type="PANTHER" id="PTHR37984:SF5">
    <property type="entry name" value="PROTEIN NYNRIN-LIKE"/>
    <property type="match status" value="1"/>
</dbReference>
<keyword evidence="2" id="KW-0548">Nucleotidyltransferase</keyword>
<keyword evidence="9" id="KW-1185">Reference proteome</keyword>
<reference evidence="8 9" key="1">
    <citation type="submission" date="2020-06" db="EMBL/GenBank/DDBJ databases">
        <authorList>
            <person name="Li R."/>
            <person name="Bekaert M."/>
        </authorList>
    </citation>
    <scope>NUCLEOTIDE SEQUENCE [LARGE SCALE GENOMIC DNA]</scope>
    <source>
        <strain evidence="9">wild</strain>
    </source>
</reference>